<dbReference type="OrthoDB" id="9812897at2"/>
<dbReference type="EMBL" id="CP019650">
    <property type="protein sequence ID" value="AQQ68236.1"/>
    <property type="molecule type" value="Genomic_DNA"/>
</dbReference>
<reference evidence="2" key="1">
    <citation type="submission" date="2017-02" db="EMBL/GenBank/DDBJ databases">
        <title>Genome of Microbulbifer agarilyticus GP101.</title>
        <authorList>
            <person name="Jung J."/>
            <person name="Bae S.S."/>
            <person name="Baek K."/>
        </authorList>
    </citation>
    <scope>NUCLEOTIDE SEQUENCE [LARGE SCALE GENOMIC DNA]</scope>
    <source>
        <strain evidence="2">GP101</strain>
    </source>
</reference>
<sequence length="117" mass="13074">MEQYFHTFLAGAVFVIEATASLIMVWGFVVAVYEVLRASRTGSHAERMFALQMARCDLGIKLVFALELLIISDLLHTVVSHTLDDLVFLGVLVAIRTIVGFFLNREIEQVKGEVGKF</sequence>
<dbReference type="AlphaFoldDB" id="A0A1Q2M6C8"/>
<keyword evidence="3" id="KW-1185">Reference proteome</keyword>
<dbReference type="RefSeq" id="WP_077405128.1">
    <property type="nucleotide sequence ID" value="NZ_CP019650.1"/>
</dbReference>
<dbReference type="Proteomes" id="UP000188219">
    <property type="component" value="Chromosome"/>
</dbReference>
<evidence type="ECO:0000313" key="2">
    <source>
        <dbReference type="EMBL" id="AQQ68236.1"/>
    </source>
</evidence>
<dbReference type="PANTHER" id="PTHR38468">
    <property type="entry name" value="SLL0939 PROTEIN"/>
    <property type="match status" value="1"/>
</dbReference>
<feature type="transmembrane region" description="Helical" evidence="1">
    <location>
        <begin position="58"/>
        <end position="80"/>
    </location>
</feature>
<organism evidence="2 3">
    <name type="scientific">Microbulbifer agarilyticus</name>
    <dbReference type="NCBI Taxonomy" id="260552"/>
    <lineage>
        <taxon>Bacteria</taxon>
        <taxon>Pseudomonadati</taxon>
        <taxon>Pseudomonadota</taxon>
        <taxon>Gammaproteobacteria</taxon>
        <taxon>Cellvibrionales</taxon>
        <taxon>Microbulbiferaceae</taxon>
        <taxon>Microbulbifer</taxon>
    </lineage>
</organism>
<keyword evidence="1" id="KW-0812">Transmembrane</keyword>
<gene>
    <name evidence="2" type="ORF">Mag101_11745</name>
</gene>
<keyword evidence="1" id="KW-0472">Membrane</keyword>
<evidence type="ECO:0008006" key="4">
    <source>
        <dbReference type="Google" id="ProtNLM"/>
    </source>
</evidence>
<protein>
    <recommendedName>
        <fullName evidence="4">DUF1622 domain-containing protein</fullName>
    </recommendedName>
</protein>
<evidence type="ECO:0000313" key="3">
    <source>
        <dbReference type="Proteomes" id="UP000188219"/>
    </source>
</evidence>
<name>A0A1Q2M6C8_9GAMM</name>
<dbReference type="KEGG" id="maga:Mag101_11745"/>
<accession>A0A1Q2M6C8</accession>
<dbReference type="Pfam" id="PF07784">
    <property type="entry name" value="DUF1622"/>
    <property type="match status" value="1"/>
</dbReference>
<proteinExistence type="predicted"/>
<keyword evidence="1" id="KW-1133">Transmembrane helix</keyword>
<feature type="transmembrane region" description="Helical" evidence="1">
    <location>
        <begin position="86"/>
        <end position="103"/>
    </location>
</feature>
<dbReference type="PANTHER" id="PTHR38468:SF1">
    <property type="entry name" value="SLL0939 PROTEIN"/>
    <property type="match status" value="1"/>
</dbReference>
<evidence type="ECO:0000256" key="1">
    <source>
        <dbReference type="SAM" id="Phobius"/>
    </source>
</evidence>
<feature type="transmembrane region" description="Helical" evidence="1">
    <location>
        <begin position="12"/>
        <end position="37"/>
    </location>
</feature>
<dbReference type="InterPro" id="IPR012427">
    <property type="entry name" value="DUF1622"/>
</dbReference>